<protein>
    <submittedName>
        <fullName evidence="1">Uncharacterized protein</fullName>
    </submittedName>
</protein>
<evidence type="ECO:0000313" key="1">
    <source>
        <dbReference type="EMBL" id="JAT72094.1"/>
    </source>
</evidence>
<dbReference type="AlphaFoldDB" id="A0A1D1ZYT1"/>
<proteinExistence type="predicted"/>
<name>A0A1D1ZYT1_AUXPR</name>
<organism evidence="1">
    <name type="scientific">Auxenochlorella protothecoides</name>
    <name type="common">Green microalga</name>
    <name type="synonym">Chlorella protothecoides</name>
    <dbReference type="NCBI Taxonomy" id="3075"/>
    <lineage>
        <taxon>Eukaryota</taxon>
        <taxon>Viridiplantae</taxon>
        <taxon>Chlorophyta</taxon>
        <taxon>core chlorophytes</taxon>
        <taxon>Trebouxiophyceae</taxon>
        <taxon>Chlorellales</taxon>
        <taxon>Chlorellaceae</taxon>
        <taxon>Auxenochlorella</taxon>
    </lineage>
</organism>
<reference evidence="1" key="1">
    <citation type="submission" date="2015-08" db="EMBL/GenBank/DDBJ databases">
        <authorList>
            <person name="Babu N.S."/>
            <person name="Beckwith C.J."/>
            <person name="Beseler K.G."/>
            <person name="Brison A."/>
            <person name="Carone J.V."/>
            <person name="Caskin T.P."/>
            <person name="Diamond M."/>
            <person name="Durham M.E."/>
            <person name="Foxe J.M."/>
            <person name="Go M."/>
            <person name="Henderson B.A."/>
            <person name="Jones I.B."/>
            <person name="McGettigan J.A."/>
            <person name="Micheletti S.J."/>
            <person name="Nasrallah M.E."/>
            <person name="Ortiz D."/>
            <person name="Piller C.R."/>
            <person name="Privatt S.R."/>
            <person name="Schneider S.L."/>
            <person name="Sharp S."/>
            <person name="Smith T.C."/>
            <person name="Stanton J.D."/>
            <person name="Ullery H.E."/>
            <person name="Wilson R.J."/>
            <person name="Serrano M.G."/>
            <person name="Buck G."/>
            <person name="Lee V."/>
            <person name="Wang Y."/>
            <person name="Carvalho R."/>
            <person name="Voegtly L."/>
            <person name="Shi R."/>
            <person name="Duckworth R."/>
            <person name="Johnson A."/>
            <person name="Loviza R."/>
            <person name="Walstead R."/>
            <person name="Shah Z."/>
            <person name="Kiflezghi M."/>
            <person name="Wade K."/>
            <person name="Ball S.L."/>
            <person name="Bradley K.W."/>
            <person name="Asai D.J."/>
            <person name="Bowman C.A."/>
            <person name="Russell D.A."/>
            <person name="Pope W.H."/>
            <person name="Jacobs-Sera D."/>
            <person name="Hendrix R.W."/>
            <person name="Hatfull G.F."/>
        </authorList>
    </citation>
    <scope>NUCLEOTIDE SEQUENCE</scope>
</reference>
<dbReference type="EMBL" id="GDKF01006528">
    <property type="protein sequence ID" value="JAT72094.1"/>
    <property type="molecule type" value="Transcribed_RNA"/>
</dbReference>
<accession>A0A1D1ZYT1</accession>
<feature type="non-terminal residue" evidence="1">
    <location>
        <position position="1"/>
    </location>
</feature>
<gene>
    <name evidence="1" type="ORF">g.23990</name>
</gene>
<sequence length="269" mass="29850">VNPRKCVFRADRKGICIFPLLAPTAFPAPDAAFCSPTPLLTVNCLRMVRFDVRPELTLHGNNETSARVNFRFNHGPNQIDVRVADRSIKNGNFTTDGVFLALRNGQGLELEYDVATKSPLVRIKSSVVVADRLVFVKYAHALKSNAAHLRLEHQVDANNIAKLDYNTVGFEGLNSKDVTLRWSHRQGDFIVEPSFNLGTESAAITARYNLDLNNRVTAHLDLGTNVGVLAWINRGVDGDLRVVARAELDKDSTQSRPTLTVSKTWTLDK</sequence>